<dbReference type="Proteomes" id="UP000812287">
    <property type="component" value="Unassembled WGS sequence"/>
</dbReference>
<dbReference type="GeneID" id="66112896"/>
<comment type="caution">
    <text evidence="5">The sequence shown here is derived from an EMBL/GenBank/DDBJ whole genome shotgun (WGS) entry which is preliminary data.</text>
</comment>
<keyword evidence="4" id="KW-0472">Membrane</keyword>
<keyword evidence="6" id="KW-1185">Reference proteome</keyword>
<sequence length="131" mass="14502">MILDRIKAFSQEEANDDDLYGYVPTKGVTLMFVILFDISTHDDAHLPRLVPPHVLDNPDRPLSWVLGHLGMEITATIIGPTPLGAAKFITLGAIIRILGPAYSRLRPRAYYINQSDIGAYRKGSDLTSILL</sequence>
<dbReference type="EMBL" id="MU250552">
    <property type="protein sequence ID" value="KAG7442262.1"/>
    <property type="molecule type" value="Genomic_DNA"/>
</dbReference>
<organism evidence="5 6">
    <name type="scientific">Guyanagaster necrorhizus</name>
    <dbReference type="NCBI Taxonomy" id="856835"/>
    <lineage>
        <taxon>Eukaryota</taxon>
        <taxon>Fungi</taxon>
        <taxon>Dikarya</taxon>
        <taxon>Basidiomycota</taxon>
        <taxon>Agaricomycotina</taxon>
        <taxon>Agaricomycetes</taxon>
        <taxon>Agaricomycetidae</taxon>
        <taxon>Agaricales</taxon>
        <taxon>Marasmiineae</taxon>
        <taxon>Physalacriaceae</taxon>
        <taxon>Guyanagaster</taxon>
    </lineage>
</organism>
<dbReference type="AlphaFoldDB" id="A0A9P7VKE9"/>
<proteinExistence type="predicted"/>
<dbReference type="GO" id="GO:0016020">
    <property type="term" value="C:membrane"/>
    <property type="evidence" value="ECO:0007669"/>
    <property type="project" value="UniProtKB-SubCell"/>
</dbReference>
<keyword evidence="3" id="KW-1133">Transmembrane helix</keyword>
<dbReference type="InterPro" id="IPR007568">
    <property type="entry name" value="RTA1"/>
</dbReference>
<evidence type="ECO:0000256" key="1">
    <source>
        <dbReference type="ARBA" id="ARBA00004141"/>
    </source>
</evidence>
<evidence type="ECO:0000313" key="6">
    <source>
        <dbReference type="Proteomes" id="UP000812287"/>
    </source>
</evidence>
<protein>
    <submittedName>
        <fullName evidence="5">Uncharacterized protein</fullName>
    </submittedName>
</protein>
<dbReference type="RefSeq" id="XP_043035762.1">
    <property type="nucleotide sequence ID" value="XM_043190599.1"/>
</dbReference>
<evidence type="ECO:0000256" key="3">
    <source>
        <dbReference type="ARBA" id="ARBA00022989"/>
    </source>
</evidence>
<comment type="subcellular location">
    <subcellularLocation>
        <location evidence="1">Membrane</location>
        <topology evidence="1">Multi-pass membrane protein</topology>
    </subcellularLocation>
</comment>
<keyword evidence="2" id="KW-0812">Transmembrane</keyword>
<dbReference type="Pfam" id="PF04479">
    <property type="entry name" value="RTA1"/>
    <property type="match status" value="1"/>
</dbReference>
<reference evidence="5" key="1">
    <citation type="submission" date="2020-11" db="EMBL/GenBank/DDBJ databases">
        <title>Adaptations for nitrogen fixation in a non-lichenized fungal sporocarp promotes dispersal by wood-feeding termites.</title>
        <authorList>
            <consortium name="DOE Joint Genome Institute"/>
            <person name="Koch R.A."/>
            <person name="Yoon G."/>
            <person name="Arayal U."/>
            <person name="Lail K."/>
            <person name="Amirebrahimi M."/>
            <person name="Labutti K."/>
            <person name="Lipzen A."/>
            <person name="Riley R."/>
            <person name="Barry K."/>
            <person name="Henrissat B."/>
            <person name="Grigoriev I.V."/>
            <person name="Herr J.R."/>
            <person name="Aime M.C."/>
        </authorList>
    </citation>
    <scope>NUCLEOTIDE SEQUENCE</scope>
    <source>
        <strain evidence="5">MCA 3950</strain>
    </source>
</reference>
<evidence type="ECO:0000256" key="2">
    <source>
        <dbReference type="ARBA" id="ARBA00022692"/>
    </source>
</evidence>
<dbReference type="OrthoDB" id="3358017at2759"/>
<gene>
    <name evidence="5" type="ORF">BT62DRAFT_996662</name>
</gene>
<name>A0A9P7VKE9_9AGAR</name>
<evidence type="ECO:0000313" key="5">
    <source>
        <dbReference type="EMBL" id="KAG7442262.1"/>
    </source>
</evidence>
<evidence type="ECO:0000256" key="4">
    <source>
        <dbReference type="ARBA" id="ARBA00023136"/>
    </source>
</evidence>
<accession>A0A9P7VKE9</accession>